<organism evidence="2 3">
    <name type="scientific">Microbacterium telephonicum</name>
    <dbReference type="NCBI Taxonomy" id="1714841"/>
    <lineage>
        <taxon>Bacteria</taxon>
        <taxon>Bacillati</taxon>
        <taxon>Actinomycetota</taxon>
        <taxon>Actinomycetes</taxon>
        <taxon>Micrococcales</taxon>
        <taxon>Microbacteriaceae</taxon>
        <taxon>Microbacterium</taxon>
    </lineage>
</organism>
<accession>A0A498CAJ8</accession>
<dbReference type="AlphaFoldDB" id="A0A498CAJ8"/>
<comment type="caution">
    <text evidence="2">The sequence shown here is derived from an EMBL/GenBank/DDBJ whole genome shotgun (WGS) entry which is preliminary data.</text>
</comment>
<reference evidence="2 3" key="1">
    <citation type="journal article" date="2015" name="Stand. Genomic Sci.">
        <title>Genomic Encyclopedia of Bacterial and Archaeal Type Strains, Phase III: the genomes of soil and plant-associated and newly described type strains.</title>
        <authorList>
            <person name="Whitman W.B."/>
            <person name="Woyke T."/>
            <person name="Klenk H.P."/>
            <person name="Zhou Y."/>
            <person name="Lilburn T.G."/>
            <person name="Beck B.J."/>
            <person name="De Vos P."/>
            <person name="Vandamme P."/>
            <person name="Eisen J.A."/>
            <person name="Garrity G."/>
            <person name="Hugenholtz P."/>
            <person name="Kyrpides N.C."/>
        </authorList>
    </citation>
    <scope>NUCLEOTIDE SEQUENCE [LARGE SCALE GENOMIC DNA]</scope>
    <source>
        <strain evidence="2 3">S2T63</strain>
    </source>
</reference>
<keyword evidence="3" id="KW-1185">Reference proteome</keyword>
<evidence type="ECO:0000313" key="2">
    <source>
        <dbReference type="EMBL" id="RLK52725.1"/>
    </source>
</evidence>
<evidence type="ECO:0000259" key="1">
    <source>
        <dbReference type="Pfam" id="PF14082"/>
    </source>
</evidence>
<proteinExistence type="predicted"/>
<dbReference type="Proteomes" id="UP000273158">
    <property type="component" value="Unassembled WGS sequence"/>
</dbReference>
<dbReference type="Pfam" id="PF14082">
    <property type="entry name" value="SduA_C"/>
    <property type="match status" value="1"/>
</dbReference>
<gene>
    <name evidence="2" type="ORF">C7474_0680</name>
</gene>
<evidence type="ECO:0000313" key="3">
    <source>
        <dbReference type="Proteomes" id="UP000273158"/>
    </source>
</evidence>
<protein>
    <submittedName>
        <fullName evidence="2">Uncharacterized protein DUF4263</fullName>
    </submittedName>
</protein>
<dbReference type="EMBL" id="RCDB01000001">
    <property type="protein sequence ID" value="RLK52725.1"/>
    <property type="molecule type" value="Genomic_DNA"/>
</dbReference>
<name>A0A498CAJ8_9MICO</name>
<dbReference type="InterPro" id="IPR025359">
    <property type="entry name" value="SduA_C"/>
</dbReference>
<sequence length="275" mass="31386">MAEWRALLASSPAEEAVQKWLEFHPSFIPGGSGDVGPGGHHGSEMGAVVREAPLHGLGKQRRPDFMWVTRSSGLITPILIEIEKPDRRWFKRSGRPTKEFSEALDQLADWKVWFSQPENQSGFRETYLGTDKFRDRPLAPQYVLIYGRQSEFERVTSPHKDPARLRQKRDFMRRAAENFRTFDSLRPDPKLRDSITVSQTSDGPTLWALAPTFESGPLLMETAERLLDFESGIVRSKFIAPDRSAYLATRWQHWRNAAAGDRAAQAMSLQSMDRE</sequence>
<feature type="domain" description="Shedu protein SduA C-terminal" evidence="1">
    <location>
        <begin position="14"/>
        <end position="185"/>
    </location>
</feature>